<dbReference type="EMBL" id="JYDH01000100">
    <property type="protein sequence ID" value="KRY32331.1"/>
    <property type="molecule type" value="Genomic_DNA"/>
</dbReference>
<name>A0A0V1B5P3_TRISP</name>
<keyword evidence="2" id="KW-1185">Reference proteome</keyword>
<dbReference type="Proteomes" id="UP000054776">
    <property type="component" value="Unassembled WGS sequence"/>
</dbReference>
<comment type="caution">
    <text evidence="1">The sequence shown here is derived from an EMBL/GenBank/DDBJ whole genome shotgun (WGS) entry which is preliminary data.</text>
</comment>
<accession>A0A0V1B5P3</accession>
<dbReference type="InParanoid" id="A0A0V1B5P3"/>
<reference evidence="1 2" key="1">
    <citation type="submission" date="2015-01" db="EMBL/GenBank/DDBJ databases">
        <title>Evolution of Trichinella species and genotypes.</title>
        <authorList>
            <person name="Korhonen P.K."/>
            <person name="Edoardo P."/>
            <person name="Giuseppe L.R."/>
            <person name="Gasser R.B."/>
        </authorList>
    </citation>
    <scope>NUCLEOTIDE SEQUENCE [LARGE SCALE GENOMIC DNA]</scope>
    <source>
        <strain evidence="1">ISS3</strain>
    </source>
</reference>
<protein>
    <submittedName>
        <fullName evidence="1">Uncharacterized protein</fullName>
    </submittedName>
</protein>
<proteinExistence type="predicted"/>
<gene>
    <name evidence="1" type="ORF">T01_2701</name>
</gene>
<organism evidence="1 2">
    <name type="scientific">Trichinella spiralis</name>
    <name type="common">Trichina worm</name>
    <dbReference type="NCBI Taxonomy" id="6334"/>
    <lineage>
        <taxon>Eukaryota</taxon>
        <taxon>Metazoa</taxon>
        <taxon>Ecdysozoa</taxon>
        <taxon>Nematoda</taxon>
        <taxon>Enoplea</taxon>
        <taxon>Dorylaimia</taxon>
        <taxon>Trichinellida</taxon>
        <taxon>Trichinellidae</taxon>
        <taxon>Trichinella</taxon>
    </lineage>
</organism>
<sequence>MSPLPEVKRLKFSASEALYQLNESPELLELFWSKSSTGLAILSKSSKKHLSMSSSSSSSFESIHTVRNRDEKHCERQNFILQIDFIISTYKLVYDNFSCFIVAYMNSSISDIRLTKSLSSK</sequence>
<evidence type="ECO:0000313" key="1">
    <source>
        <dbReference type="EMBL" id="KRY32331.1"/>
    </source>
</evidence>
<dbReference type="AlphaFoldDB" id="A0A0V1B5P3"/>
<evidence type="ECO:0000313" key="2">
    <source>
        <dbReference type="Proteomes" id="UP000054776"/>
    </source>
</evidence>